<dbReference type="PANTHER" id="PTHR43031:SF1">
    <property type="entry name" value="PYRIDINE NUCLEOTIDE-DISULPHIDE OXIDOREDUCTASE"/>
    <property type="match status" value="1"/>
</dbReference>
<dbReference type="PANTHER" id="PTHR43031">
    <property type="entry name" value="FAD-DEPENDENT OXIDOREDUCTASE"/>
    <property type="match status" value="1"/>
</dbReference>
<organism evidence="2 3">
    <name type="scientific">Sulfurovum lithotrophicum</name>
    <dbReference type="NCBI Taxonomy" id="206403"/>
    <lineage>
        <taxon>Bacteria</taxon>
        <taxon>Pseudomonadati</taxon>
        <taxon>Campylobacterota</taxon>
        <taxon>Epsilonproteobacteria</taxon>
        <taxon>Campylobacterales</taxon>
        <taxon>Sulfurovaceae</taxon>
        <taxon>Sulfurovum</taxon>
    </lineage>
</organism>
<reference evidence="2 3" key="1">
    <citation type="submission" date="2015-04" db="EMBL/GenBank/DDBJ databases">
        <title>Complete genome sequence of Sulfurovum lithotrophicum ATCC BAA-797T.</title>
        <authorList>
            <person name="Ahn J."/>
            <person name="Park G."/>
            <person name="Jeon W."/>
            <person name="Jang Y."/>
            <person name="Jang M."/>
            <person name="Lee H."/>
            <person name="Lee H."/>
        </authorList>
    </citation>
    <scope>NUCLEOTIDE SEQUENCE [LARGE SCALE GENOMIC DNA]</scope>
    <source>
        <strain evidence="3">ATCC BAA-797 / 42BKT</strain>
    </source>
</reference>
<name>A0A7U4M1C0_9BACT</name>
<protein>
    <submittedName>
        <fullName evidence="2">Sulfurtransferase</fullName>
    </submittedName>
</protein>
<dbReference type="InterPro" id="IPR050229">
    <property type="entry name" value="GlpE_sulfurtransferase"/>
</dbReference>
<sequence>MNELARKIVPSEMKNMRIEIEDFISLYNEGKCELVDVRVPFETAVWQVNFGLKIPANELPERLDELPKNKLIVVACPKADRSNMARTYLASQGFEVKYLVGGLLGLMDVLKGGKAKGIKL</sequence>
<keyword evidence="2" id="KW-0808">Transferase</keyword>
<dbReference type="PROSITE" id="PS50206">
    <property type="entry name" value="RHODANESE_3"/>
    <property type="match status" value="1"/>
</dbReference>
<dbReference type="EMBL" id="CP011308">
    <property type="protein sequence ID" value="AKF25060.1"/>
    <property type="molecule type" value="Genomic_DNA"/>
</dbReference>
<dbReference type="InterPro" id="IPR001763">
    <property type="entry name" value="Rhodanese-like_dom"/>
</dbReference>
<dbReference type="RefSeq" id="WP_046551142.1">
    <property type="nucleotide sequence ID" value="NZ_CP011308.1"/>
</dbReference>
<dbReference type="KEGG" id="slh:YH65_06375"/>
<evidence type="ECO:0000313" key="3">
    <source>
        <dbReference type="Proteomes" id="UP000034444"/>
    </source>
</evidence>
<feature type="domain" description="Rhodanese" evidence="1">
    <location>
        <begin position="28"/>
        <end position="108"/>
    </location>
</feature>
<dbReference type="Gene3D" id="3.40.250.10">
    <property type="entry name" value="Rhodanese-like domain"/>
    <property type="match status" value="1"/>
</dbReference>
<evidence type="ECO:0000313" key="2">
    <source>
        <dbReference type="EMBL" id="AKF25060.1"/>
    </source>
</evidence>
<dbReference type="AlphaFoldDB" id="A0A7U4M1C0"/>
<dbReference type="SUPFAM" id="SSF52821">
    <property type="entry name" value="Rhodanese/Cell cycle control phosphatase"/>
    <property type="match status" value="1"/>
</dbReference>
<dbReference type="OrthoDB" id="9807812at2"/>
<gene>
    <name evidence="2" type="ORF">YH65_06375</name>
</gene>
<evidence type="ECO:0000259" key="1">
    <source>
        <dbReference type="PROSITE" id="PS50206"/>
    </source>
</evidence>
<keyword evidence="3" id="KW-1185">Reference proteome</keyword>
<dbReference type="Proteomes" id="UP000034444">
    <property type="component" value="Chromosome"/>
</dbReference>
<dbReference type="Pfam" id="PF00581">
    <property type="entry name" value="Rhodanese"/>
    <property type="match status" value="1"/>
</dbReference>
<accession>A0A7U4M1C0</accession>
<proteinExistence type="predicted"/>
<reference evidence="3" key="2">
    <citation type="journal article" date="2017" name="Stand. Genomic Sci.">
        <title>Complete genome sequence of the sulfur-oxidizing chemolithoautotrophic Sulfurovum lithotrophicum 42BKTT.</title>
        <authorList>
            <person name="Jeon W."/>
            <person name="Priscilla L."/>
            <person name="Park G."/>
            <person name="Lee H."/>
            <person name="Lee N."/>
            <person name="Lee D."/>
            <person name="Kwon H."/>
            <person name="Ahn I."/>
            <person name="Lee C."/>
            <person name="Lee H."/>
            <person name="Ahn J."/>
        </authorList>
    </citation>
    <scope>NUCLEOTIDE SEQUENCE [LARGE SCALE GENOMIC DNA]</scope>
    <source>
        <strain evidence="3">ATCC BAA-797 / 42BKT</strain>
    </source>
</reference>
<dbReference type="GO" id="GO:0016740">
    <property type="term" value="F:transferase activity"/>
    <property type="evidence" value="ECO:0007669"/>
    <property type="project" value="UniProtKB-KW"/>
</dbReference>
<dbReference type="InterPro" id="IPR036873">
    <property type="entry name" value="Rhodanese-like_dom_sf"/>
</dbReference>